<protein>
    <submittedName>
        <fullName evidence="1">Uncharacterized protein</fullName>
    </submittedName>
</protein>
<sequence length="44" mass="5085">MSKNIYLNPAQSLQYSGLQCSLSILFVGYIETKWQTDKCKRLSQ</sequence>
<proteinExistence type="predicted"/>
<evidence type="ECO:0000313" key="1">
    <source>
        <dbReference type="EMBL" id="JAH83079.1"/>
    </source>
</evidence>
<accession>A0A0E9VY56</accession>
<dbReference type="EMBL" id="GBXM01025498">
    <property type="protein sequence ID" value="JAH83079.1"/>
    <property type="molecule type" value="Transcribed_RNA"/>
</dbReference>
<reference evidence="1" key="2">
    <citation type="journal article" date="2015" name="Fish Shellfish Immunol.">
        <title>Early steps in the European eel (Anguilla anguilla)-Vibrio vulnificus interaction in the gills: Role of the RtxA13 toxin.</title>
        <authorList>
            <person name="Callol A."/>
            <person name="Pajuelo D."/>
            <person name="Ebbesson L."/>
            <person name="Teles M."/>
            <person name="MacKenzie S."/>
            <person name="Amaro C."/>
        </authorList>
    </citation>
    <scope>NUCLEOTIDE SEQUENCE</scope>
</reference>
<reference evidence="1" key="1">
    <citation type="submission" date="2014-11" db="EMBL/GenBank/DDBJ databases">
        <authorList>
            <person name="Amaro Gonzalez C."/>
        </authorList>
    </citation>
    <scope>NUCLEOTIDE SEQUENCE</scope>
</reference>
<dbReference type="AlphaFoldDB" id="A0A0E9VY56"/>
<name>A0A0E9VY56_ANGAN</name>
<organism evidence="1">
    <name type="scientific">Anguilla anguilla</name>
    <name type="common">European freshwater eel</name>
    <name type="synonym">Muraena anguilla</name>
    <dbReference type="NCBI Taxonomy" id="7936"/>
    <lineage>
        <taxon>Eukaryota</taxon>
        <taxon>Metazoa</taxon>
        <taxon>Chordata</taxon>
        <taxon>Craniata</taxon>
        <taxon>Vertebrata</taxon>
        <taxon>Euteleostomi</taxon>
        <taxon>Actinopterygii</taxon>
        <taxon>Neopterygii</taxon>
        <taxon>Teleostei</taxon>
        <taxon>Anguilliformes</taxon>
        <taxon>Anguillidae</taxon>
        <taxon>Anguilla</taxon>
    </lineage>
</organism>